<feature type="transmembrane region" description="Helical" evidence="2">
    <location>
        <begin position="34"/>
        <end position="55"/>
    </location>
</feature>
<evidence type="ECO:0000313" key="4">
    <source>
        <dbReference type="Proteomes" id="UP000317093"/>
    </source>
</evidence>
<proteinExistence type="predicted"/>
<dbReference type="Proteomes" id="UP000317093">
    <property type="component" value="Chromosome"/>
</dbReference>
<evidence type="ECO:0000256" key="2">
    <source>
        <dbReference type="SAM" id="Phobius"/>
    </source>
</evidence>
<keyword evidence="2" id="KW-1133">Transmembrane helix</keyword>
<reference evidence="3 4" key="1">
    <citation type="submission" date="2019-02" db="EMBL/GenBank/DDBJ databases">
        <title>Deep-cultivation of Planctomycetes and their phenomic and genomic characterization uncovers novel biology.</title>
        <authorList>
            <person name="Wiegand S."/>
            <person name="Jogler M."/>
            <person name="Boedeker C."/>
            <person name="Pinto D."/>
            <person name="Vollmers J."/>
            <person name="Rivas-Marin E."/>
            <person name="Kohn T."/>
            <person name="Peeters S.H."/>
            <person name="Heuer A."/>
            <person name="Rast P."/>
            <person name="Oberbeckmann S."/>
            <person name="Bunk B."/>
            <person name="Jeske O."/>
            <person name="Meyerdierks A."/>
            <person name="Storesund J.E."/>
            <person name="Kallscheuer N."/>
            <person name="Luecker S."/>
            <person name="Lage O.M."/>
            <person name="Pohl T."/>
            <person name="Merkel B.J."/>
            <person name="Hornburger P."/>
            <person name="Mueller R.-W."/>
            <person name="Bruemmer F."/>
            <person name="Labrenz M."/>
            <person name="Spormann A.M."/>
            <person name="Op den Camp H."/>
            <person name="Overmann J."/>
            <person name="Amann R."/>
            <person name="Jetten M.S.M."/>
            <person name="Mascher T."/>
            <person name="Medema M.H."/>
            <person name="Devos D.P."/>
            <person name="Kaster A.-K."/>
            <person name="Ovreas L."/>
            <person name="Rohde M."/>
            <person name="Galperin M.Y."/>
            <person name="Jogler C."/>
        </authorList>
    </citation>
    <scope>NUCLEOTIDE SEQUENCE [LARGE SCALE GENOMIC DNA]</scope>
    <source>
        <strain evidence="3 4">Pan216</strain>
    </source>
</reference>
<dbReference type="KEGG" id="knv:Pan216_52950"/>
<organism evidence="3 4">
    <name type="scientific">Kolteria novifilia</name>
    <dbReference type="NCBI Taxonomy" id="2527975"/>
    <lineage>
        <taxon>Bacteria</taxon>
        <taxon>Pseudomonadati</taxon>
        <taxon>Planctomycetota</taxon>
        <taxon>Planctomycetia</taxon>
        <taxon>Kolteriales</taxon>
        <taxon>Kolteriaceae</taxon>
        <taxon>Kolteria</taxon>
    </lineage>
</organism>
<feature type="region of interest" description="Disordered" evidence="1">
    <location>
        <begin position="1"/>
        <end position="30"/>
    </location>
</feature>
<keyword evidence="2" id="KW-0472">Membrane</keyword>
<dbReference type="RefSeq" id="WP_145262593.1">
    <property type="nucleotide sequence ID" value="NZ_CP036279.1"/>
</dbReference>
<gene>
    <name evidence="3" type="ORF">Pan216_52950</name>
</gene>
<name>A0A518BBN6_9BACT</name>
<evidence type="ECO:0000256" key="1">
    <source>
        <dbReference type="SAM" id="MobiDB-lite"/>
    </source>
</evidence>
<feature type="region of interest" description="Disordered" evidence="1">
    <location>
        <begin position="246"/>
        <end position="266"/>
    </location>
</feature>
<dbReference type="EMBL" id="CP036279">
    <property type="protein sequence ID" value="QDU64405.1"/>
    <property type="molecule type" value="Genomic_DNA"/>
</dbReference>
<dbReference type="AlphaFoldDB" id="A0A518BBN6"/>
<feature type="compositionally biased region" description="Basic and acidic residues" evidence="1">
    <location>
        <begin position="9"/>
        <end position="19"/>
    </location>
</feature>
<accession>A0A518BBN6</accession>
<keyword evidence="4" id="KW-1185">Reference proteome</keyword>
<keyword evidence="2" id="KW-0812">Transmembrane</keyword>
<evidence type="ECO:0000313" key="3">
    <source>
        <dbReference type="EMBL" id="QDU64405.1"/>
    </source>
</evidence>
<sequence>MGTFVSAPELHKLDPKETASSEPAPRRTSAGGNWFATGIAGILVLAGAVTFAARAQSGEWASGATELLTWSALGGIAYVVMNALERALACWTRSLERQPDQSPTPFQLDLISELEQLREAIVDLAHAERPSRSTPVNLEHLSSEELRERLESAEELGEIDEVLEARTFLARKLSAADREKLDREVSTWCAGHLERELRAGRAVQVLPALQRAIDELGDREAMTPLREAFPTIKMSAEIAIQAKGGPTGPEPIDPDANGTGVFDPFL</sequence>
<protein>
    <submittedName>
        <fullName evidence="3">Uncharacterized protein</fullName>
    </submittedName>
</protein>
<feature type="transmembrane region" description="Helical" evidence="2">
    <location>
        <begin position="67"/>
        <end position="84"/>
    </location>
</feature>